<name>A0A3E2H0M7_SCYLI</name>
<reference evidence="2 3" key="1">
    <citation type="submission" date="2018-05" db="EMBL/GenBank/DDBJ databases">
        <title>Draft genome sequence of Scytalidium lignicola DSM 105466, a ubiquitous saprotrophic fungus.</title>
        <authorList>
            <person name="Buettner E."/>
            <person name="Gebauer A.M."/>
            <person name="Hofrichter M."/>
            <person name="Liers C."/>
            <person name="Kellner H."/>
        </authorList>
    </citation>
    <scope>NUCLEOTIDE SEQUENCE [LARGE SCALE GENOMIC DNA]</scope>
    <source>
        <strain evidence="2 3">DSM 105466</strain>
    </source>
</reference>
<feature type="non-terminal residue" evidence="2">
    <location>
        <position position="295"/>
    </location>
</feature>
<dbReference type="OrthoDB" id="2245989at2759"/>
<feature type="non-terminal residue" evidence="2">
    <location>
        <position position="1"/>
    </location>
</feature>
<dbReference type="AlphaFoldDB" id="A0A3E2H0M7"/>
<gene>
    <name evidence="2" type="ORF">B7463_g9509</name>
</gene>
<keyword evidence="3" id="KW-1185">Reference proteome</keyword>
<dbReference type="EMBL" id="NCSJ02000238">
    <property type="protein sequence ID" value="RFU26827.1"/>
    <property type="molecule type" value="Genomic_DNA"/>
</dbReference>
<comment type="caution">
    <text evidence="2">The sequence shown here is derived from an EMBL/GenBank/DDBJ whole genome shotgun (WGS) entry which is preliminary data.</text>
</comment>
<dbReference type="PANTHER" id="PTHR38116:SF1">
    <property type="entry name" value="BZIP DOMAIN-CONTAINING PROTEIN"/>
    <property type="match status" value="1"/>
</dbReference>
<dbReference type="Pfam" id="PF11905">
    <property type="entry name" value="DUF3425"/>
    <property type="match status" value="1"/>
</dbReference>
<evidence type="ECO:0000313" key="3">
    <source>
        <dbReference type="Proteomes" id="UP000258309"/>
    </source>
</evidence>
<protein>
    <recommendedName>
        <fullName evidence="4">BZIP domain-containing protein</fullName>
    </recommendedName>
</protein>
<sequence length="295" mass="33766">MEPNLAAPQLVSIELALMPQLVEAQHREDDWTGLTDATARRKRQNRLHQRAYRRRRKAREFDGDYCPSSNRDGLGIPRLELLDPQSTSADLIAGLHPASSTSNTISAQHRTPDDIRRLYNATQTFYFPLSLDHLIVIVQLNVLRAIITNISIVYPHHQFPTECDGATIPVQPFPFQPTSIPPTLQPTRLQATTPHDFWIDLIPHGRWRDNMIMAAGTYDEDDMCIDIVGGLWDGFSDCDRRGLVVWNTPWDVGGWEISEGFYKKWGWMLKGCNEILEATNRWRALRDEDPLVVEI</sequence>
<feature type="compositionally biased region" description="Basic residues" evidence="1">
    <location>
        <begin position="40"/>
        <end position="55"/>
    </location>
</feature>
<dbReference type="PANTHER" id="PTHR38116">
    <property type="entry name" value="CHROMOSOME 7, WHOLE GENOME SHOTGUN SEQUENCE"/>
    <property type="match status" value="1"/>
</dbReference>
<evidence type="ECO:0000313" key="2">
    <source>
        <dbReference type="EMBL" id="RFU26827.1"/>
    </source>
</evidence>
<proteinExistence type="predicted"/>
<evidence type="ECO:0008006" key="4">
    <source>
        <dbReference type="Google" id="ProtNLM"/>
    </source>
</evidence>
<dbReference type="Proteomes" id="UP000258309">
    <property type="component" value="Unassembled WGS sequence"/>
</dbReference>
<accession>A0A3E2H0M7</accession>
<evidence type="ECO:0000256" key="1">
    <source>
        <dbReference type="SAM" id="MobiDB-lite"/>
    </source>
</evidence>
<dbReference type="OMA" id="HPGWIDL"/>
<feature type="region of interest" description="Disordered" evidence="1">
    <location>
        <begin position="33"/>
        <end position="55"/>
    </location>
</feature>
<organism evidence="2 3">
    <name type="scientific">Scytalidium lignicola</name>
    <name type="common">Hyphomycete</name>
    <dbReference type="NCBI Taxonomy" id="5539"/>
    <lineage>
        <taxon>Eukaryota</taxon>
        <taxon>Fungi</taxon>
        <taxon>Dikarya</taxon>
        <taxon>Ascomycota</taxon>
        <taxon>Pezizomycotina</taxon>
        <taxon>Leotiomycetes</taxon>
        <taxon>Leotiomycetes incertae sedis</taxon>
        <taxon>Scytalidium</taxon>
    </lineage>
</organism>
<dbReference type="InterPro" id="IPR021833">
    <property type="entry name" value="DUF3425"/>
</dbReference>
<dbReference type="STRING" id="5539.A0A3E2H0M7"/>